<dbReference type="InterPro" id="IPR011990">
    <property type="entry name" value="TPR-like_helical_dom_sf"/>
</dbReference>
<feature type="domain" description="Fe2OG dioxygenase" evidence="13">
    <location>
        <begin position="285"/>
        <end position="392"/>
    </location>
</feature>
<keyword evidence="10" id="KW-0560">Oxidoreductase</keyword>
<evidence type="ECO:0000256" key="4">
    <source>
        <dbReference type="ARBA" id="ARBA00006511"/>
    </source>
</evidence>
<dbReference type="EC" id="1.14.11.2" evidence="5"/>
<comment type="function">
    <text evidence="2">Catalyzes the post-translational formation of 4-hydroxyproline in -Xaa-Pro-Gly- sequences in collagens and other proteins.</text>
</comment>
<comment type="cofactor">
    <cofactor evidence="1">
        <name>L-ascorbate</name>
        <dbReference type="ChEBI" id="CHEBI:38290"/>
    </cofactor>
</comment>
<reference evidence="14" key="2">
    <citation type="submission" date="2020-05" db="UniProtKB">
        <authorList>
            <consortium name="EnsemblMetazoa"/>
        </authorList>
    </citation>
    <scope>IDENTIFICATION</scope>
    <source>
        <strain evidence="14">IAEA</strain>
    </source>
</reference>
<evidence type="ECO:0000313" key="14">
    <source>
        <dbReference type="EnsemblMetazoa" id="GBRI012130-PA"/>
    </source>
</evidence>
<dbReference type="GO" id="GO:0005506">
    <property type="term" value="F:iron ion binding"/>
    <property type="evidence" value="ECO:0007669"/>
    <property type="project" value="InterPro"/>
</dbReference>
<dbReference type="InterPro" id="IPR013547">
    <property type="entry name" value="P4H_N"/>
</dbReference>
<dbReference type="AlphaFoldDB" id="A0A1A9WAC1"/>
<dbReference type="Pfam" id="PF13640">
    <property type="entry name" value="2OG-FeII_Oxy_3"/>
    <property type="match status" value="1"/>
</dbReference>
<dbReference type="InterPro" id="IPR006620">
    <property type="entry name" value="Pro_4_hyd_alph"/>
</dbReference>
<evidence type="ECO:0000259" key="13">
    <source>
        <dbReference type="PROSITE" id="PS51471"/>
    </source>
</evidence>
<name>A0A1A9WAC1_9MUSC</name>
<keyword evidence="8" id="KW-0847">Vitamin C</keyword>
<evidence type="ECO:0000256" key="12">
    <source>
        <dbReference type="ARBA" id="ARBA00023180"/>
    </source>
</evidence>
<dbReference type="FunFam" id="2.60.120.620:FF:000011">
    <property type="entry name" value="Prolyl alpha subunit"/>
    <property type="match status" value="1"/>
</dbReference>
<dbReference type="SMART" id="SM00702">
    <property type="entry name" value="P4Hc"/>
    <property type="match status" value="1"/>
</dbReference>
<evidence type="ECO:0000256" key="6">
    <source>
        <dbReference type="ARBA" id="ARBA00022723"/>
    </source>
</evidence>
<evidence type="ECO:0000313" key="15">
    <source>
        <dbReference type="Proteomes" id="UP000091820"/>
    </source>
</evidence>
<dbReference type="Proteomes" id="UP000091820">
    <property type="component" value="Unassembled WGS sequence"/>
</dbReference>
<dbReference type="VEuPathDB" id="VectorBase:GBRI012130"/>
<keyword evidence="7" id="KW-0256">Endoplasmic reticulum</keyword>
<dbReference type="GO" id="GO:0031418">
    <property type="term" value="F:L-ascorbic acid binding"/>
    <property type="evidence" value="ECO:0007669"/>
    <property type="project" value="UniProtKB-KW"/>
</dbReference>
<proteinExistence type="inferred from homology"/>
<dbReference type="Gene3D" id="1.25.40.10">
    <property type="entry name" value="Tetratricopeptide repeat domain"/>
    <property type="match status" value="1"/>
</dbReference>
<dbReference type="InterPro" id="IPR045054">
    <property type="entry name" value="P4HA-like"/>
</dbReference>
<dbReference type="PANTHER" id="PTHR10869:SF244">
    <property type="entry name" value="PROLYL 4-HYDROXYLASE SUBUNIT ALPHA-2"/>
    <property type="match status" value="1"/>
</dbReference>
<dbReference type="InterPro" id="IPR044862">
    <property type="entry name" value="Pro_4_hyd_alph_FE2OG_OXY"/>
</dbReference>
<dbReference type="InterPro" id="IPR005123">
    <property type="entry name" value="Oxoglu/Fe-dep_dioxygenase_dom"/>
</dbReference>
<comment type="subcellular location">
    <subcellularLocation>
        <location evidence="3">Endoplasmic reticulum lumen</location>
    </subcellularLocation>
</comment>
<evidence type="ECO:0000256" key="1">
    <source>
        <dbReference type="ARBA" id="ARBA00001961"/>
    </source>
</evidence>
<keyword evidence="6" id="KW-0479">Metal-binding</keyword>
<evidence type="ECO:0000256" key="9">
    <source>
        <dbReference type="ARBA" id="ARBA00022964"/>
    </source>
</evidence>
<accession>A0A1A9WAC1</accession>
<dbReference type="Pfam" id="PF08336">
    <property type="entry name" value="P4Ha_N"/>
    <property type="match status" value="1"/>
</dbReference>
<evidence type="ECO:0000256" key="10">
    <source>
        <dbReference type="ARBA" id="ARBA00023002"/>
    </source>
</evidence>
<dbReference type="GO" id="GO:0005788">
    <property type="term" value="C:endoplasmic reticulum lumen"/>
    <property type="evidence" value="ECO:0007669"/>
    <property type="project" value="UniProtKB-SubCell"/>
</dbReference>
<evidence type="ECO:0000256" key="8">
    <source>
        <dbReference type="ARBA" id="ARBA00022896"/>
    </source>
</evidence>
<dbReference type="GO" id="GO:0004656">
    <property type="term" value="F:procollagen-proline 4-dioxygenase activity"/>
    <property type="evidence" value="ECO:0007669"/>
    <property type="project" value="UniProtKB-EC"/>
</dbReference>
<comment type="similarity">
    <text evidence="4">Belongs to the P4HA family.</text>
</comment>
<evidence type="ECO:0000256" key="5">
    <source>
        <dbReference type="ARBA" id="ARBA00012269"/>
    </source>
</evidence>
<protein>
    <recommendedName>
        <fullName evidence="5">procollagen-proline 4-dioxygenase</fullName>
        <ecNumber evidence="5">1.14.11.2</ecNumber>
    </recommendedName>
</protein>
<dbReference type="Gene3D" id="2.60.120.620">
    <property type="entry name" value="q2cbj1_9rhob like domain"/>
    <property type="match status" value="1"/>
</dbReference>
<keyword evidence="15" id="KW-1185">Reference proteome</keyword>
<keyword evidence="12" id="KW-0325">Glycoprotein</keyword>
<keyword evidence="9" id="KW-0223">Dioxygenase</keyword>
<dbReference type="EnsemblMetazoa" id="GBRI012130-RA">
    <property type="protein sequence ID" value="GBRI012130-PA"/>
    <property type="gene ID" value="GBRI012130"/>
</dbReference>
<evidence type="ECO:0000256" key="7">
    <source>
        <dbReference type="ARBA" id="ARBA00022824"/>
    </source>
</evidence>
<evidence type="ECO:0000256" key="11">
    <source>
        <dbReference type="ARBA" id="ARBA00023004"/>
    </source>
</evidence>
<sequence>MTTLTEFQYDLTTENDLKAASHGLLRIQHIYDLNIRDLTNGYLNGKQYNSHLSYADLYVVALYLYRENLYAEAELWLKFCLENYNNRAYELEMFGYGKAEILNLYAKILRNQNKAEDAFIAMNEAIDLKPMDGRFLNTENTLRKLLRNQNFSHHQHSKDDDSSAYILACHGVFSRKPSKLHCLYNTITSPFLRLAPLKMELLNLDPYMVLYHDVLTDSEIIELKELAVEVGMVPSRTYNSTGGVPQYGDSNHRTSKVAWLKDDVNDITARLTERLADMTGLNVINSEPFQCANYGLGGEFKLHSDVIQHPNVLKKLGNRIVTALFYMNDVEQGGATVFPALGKSIFPNKGKALVWYNLDNEMKHDERAEHAGCPVLVGSKWGRSMDSIRDFI</sequence>
<evidence type="ECO:0000256" key="3">
    <source>
        <dbReference type="ARBA" id="ARBA00004319"/>
    </source>
</evidence>
<reference evidence="15" key="1">
    <citation type="submission" date="2014-03" db="EMBL/GenBank/DDBJ databases">
        <authorList>
            <person name="Aksoy S."/>
            <person name="Warren W."/>
            <person name="Wilson R.K."/>
        </authorList>
    </citation>
    <scope>NUCLEOTIDE SEQUENCE [LARGE SCALE GENOMIC DNA]</scope>
    <source>
        <strain evidence="15">IAEA</strain>
    </source>
</reference>
<keyword evidence="11" id="KW-0408">Iron</keyword>
<evidence type="ECO:0000256" key="2">
    <source>
        <dbReference type="ARBA" id="ARBA00002035"/>
    </source>
</evidence>
<dbReference type="STRING" id="37001.A0A1A9WAC1"/>
<dbReference type="PANTHER" id="PTHR10869">
    <property type="entry name" value="PROLYL 4-HYDROXYLASE ALPHA SUBUNIT"/>
    <property type="match status" value="1"/>
</dbReference>
<dbReference type="PROSITE" id="PS51471">
    <property type="entry name" value="FE2OG_OXY"/>
    <property type="match status" value="1"/>
</dbReference>
<organism evidence="14 15">
    <name type="scientific">Glossina brevipalpis</name>
    <dbReference type="NCBI Taxonomy" id="37001"/>
    <lineage>
        <taxon>Eukaryota</taxon>
        <taxon>Metazoa</taxon>
        <taxon>Ecdysozoa</taxon>
        <taxon>Arthropoda</taxon>
        <taxon>Hexapoda</taxon>
        <taxon>Insecta</taxon>
        <taxon>Pterygota</taxon>
        <taxon>Neoptera</taxon>
        <taxon>Endopterygota</taxon>
        <taxon>Diptera</taxon>
        <taxon>Brachycera</taxon>
        <taxon>Muscomorpha</taxon>
        <taxon>Hippoboscoidea</taxon>
        <taxon>Glossinidae</taxon>
        <taxon>Glossina</taxon>
    </lineage>
</organism>